<dbReference type="Gene3D" id="3.40.1550.10">
    <property type="entry name" value="CheC-like"/>
    <property type="match status" value="1"/>
</dbReference>
<accession>A0A2K1P3N0</accession>
<evidence type="ECO:0000313" key="5">
    <source>
        <dbReference type="Proteomes" id="UP000236434"/>
    </source>
</evidence>
<comment type="caution">
    <text evidence="4">The sequence shown here is derived from an EMBL/GenBank/DDBJ whole genome shotgun (WGS) entry which is preliminary data.</text>
</comment>
<evidence type="ECO:0000256" key="1">
    <source>
        <dbReference type="ARBA" id="ARBA00022500"/>
    </source>
</evidence>
<protein>
    <recommendedName>
        <fullName evidence="3">CheC-like protein domain-containing protein</fullName>
    </recommendedName>
</protein>
<dbReference type="EMBL" id="AZRL01000005">
    <property type="protein sequence ID" value="PNR97388.1"/>
    <property type="molecule type" value="Genomic_DNA"/>
</dbReference>
<dbReference type="NCBIfam" id="NF041093">
    <property type="entry name" value="CheC_Thtogales"/>
    <property type="match status" value="1"/>
</dbReference>
<keyword evidence="1" id="KW-0145">Chemotaxis</keyword>
<name>A0A2K1P3N0_9BACT</name>
<dbReference type="SUPFAM" id="SSF103039">
    <property type="entry name" value="CheC-like"/>
    <property type="match status" value="1"/>
</dbReference>
<evidence type="ECO:0000256" key="2">
    <source>
        <dbReference type="ARBA" id="ARBA00022801"/>
    </source>
</evidence>
<dbReference type="PANTHER" id="PTHR43693:SF1">
    <property type="entry name" value="PROTEIN PHOSPHATASE CHEZ"/>
    <property type="match status" value="1"/>
</dbReference>
<feature type="domain" description="CheC-like protein" evidence="3">
    <location>
        <begin position="109"/>
        <end position="144"/>
    </location>
</feature>
<dbReference type="AlphaFoldDB" id="A0A2K1P3N0"/>
<keyword evidence="2" id="KW-0378">Hydrolase</keyword>
<dbReference type="GO" id="GO:0016787">
    <property type="term" value="F:hydrolase activity"/>
    <property type="evidence" value="ECO:0007669"/>
    <property type="project" value="UniProtKB-KW"/>
</dbReference>
<organism evidence="4 5">
    <name type="scientific">Petrotoga olearia DSM 13574</name>
    <dbReference type="NCBI Taxonomy" id="1122955"/>
    <lineage>
        <taxon>Bacteria</taxon>
        <taxon>Thermotogati</taxon>
        <taxon>Thermotogota</taxon>
        <taxon>Thermotogae</taxon>
        <taxon>Petrotogales</taxon>
        <taxon>Petrotogaceae</taxon>
        <taxon>Petrotoga</taxon>
    </lineage>
</organism>
<evidence type="ECO:0000313" key="4">
    <source>
        <dbReference type="EMBL" id="PNR97388.1"/>
    </source>
</evidence>
<dbReference type="Proteomes" id="UP000236434">
    <property type="component" value="Unassembled WGS sequence"/>
</dbReference>
<dbReference type="CDD" id="cd17909">
    <property type="entry name" value="CheC_ClassI"/>
    <property type="match status" value="1"/>
</dbReference>
<dbReference type="OrthoDB" id="9812187at2"/>
<dbReference type="GO" id="GO:0006935">
    <property type="term" value="P:chemotaxis"/>
    <property type="evidence" value="ECO:0007669"/>
    <property type="project" value="UniProtKB-KW"/>
</dbReference>
<dbReference type="InterPro" id="IPR053645">
    <property type="entry name" value="CheY-P_phosphatase_CheC"/>
</dbReference>
<dbReference type="InterPro" id="IPR028976">
    <property type="entry name" value="CheC-like_sf"/>
</dbReference>
<dbReference type="PANTHER" id="PTHR43693">
    <property type="entry name" value="PROTEIN PHOSPHATASE CHEZ"/>
    <property type="match status" value="1"/>
</dbReference>
<dbReference type="RefSeq" id="WP_103066578.1">
    <property type="nucleotide sequence ID" value="NZ_AZRL01000005.1"/>
</dbReference>
<gene>
    <name evidence="4" type="ORF">X929_03115</name>
</gene>
<evidence type="ECO:0000259" key="3">
    <source>
        <dbReference type="Pfam" id="PF04509"/>
    </source>
</evidence>
<sequence length="210" mass="22934">MSIYDEINEQKLDALKELGNIGAGNAATAISTMLNKKIDITVPSAEIIPISELWEEFSDPEEITAGAMIEIGGELHGAILFLLGTQETKQILELLKLPRPEDLTEIDEMTSSAIGEVGNIMCSSYISAISNFTGLNIHSLPPKITVDMLTAIVSESSLMVTEGSDFVILIRTDINIEEYERNVKGFLIYLSDENNIIKLLKAIGMGTNNE</sequence>
<proteinExistence type="predicted"/>
<feature type="domain" description="CheC-like protein" evidence="3">
    <location>
        <begin position="12"/>
        <end position="46"/>
    </location>
</feature>
<dbReference type="InterPro" id="IPR007597">
    <property type="entry name" value="CheC"/>
</dbReference>
<dbReference type="InterPro" id="IPR050992">
    <property type="entry name" value="CheZ_family_phosphatases"/>
</dbReference>
<reference evidence="4 5" key="1">
    <citation type="submission" date="2013-12" db="EMBL/GenBank/DDBJ databases">
        <title>Comparative genomics of Petrotoga isolates.</title>
        <authorList>
            <person name="Nesbo C.L."/>
            <person name="Charchuk R."/>
            <person name="Chow K."/>
        </authorList>
    </citation>
    <scope>NUCLEOTIDE SEQUENCE [LARGE SCALE GENOMIC DNA]</scope>
    <source>
        <strain evidence="4 5">DSM 13574</strain>
    </source>
</reference>
<dbReference type="Pfam" id="PF04509">
    <property type="entry name" value="CheC"/>
    <property type="match status" value="2"/>
</dbReference>